<protein>
    <submittedName>
        <fullName evidence="1">Uncharacterized protein</fullName>
    </submittedName>
</protein>
<gene>
    <name evidence="1" type="ORF">PYW08_014439</name>
</gene>
<comment type="caution">
    <text evidence="1">The sequence shown here is derived from an EMBL/GenBank/DDBJ whole genome shotgun (WGS) entry which is preliminary data.</text>
</comment>
<keyword evidence="2" id="KW-1185">Reference proteome</keyword>
<dbReference type="Proteomes" id="UP001231649">
    <property type="component" value="Chromosome 6"/>
</dbReference>
<name>A0ACC2R2I6_9NEOP</name>
<dbReference type="EMBL" id="CM056782">
    <property type="protein sequence ID" value="KAJ8731709.1"/>
    <property type="molecule type" value="Genomic_DNA"/>
</dbReference>
<reference evidence="1" key="1">
    <citation type="submission" date="2023-03" db="EMBL/GenBank/DDBJ databases">
        <title>Chromosome-level genomes of two armyworms, Mythimna separata and Mythimna loreyi, provide insights into the biosynthesis and reception of sex pheromones.</title>
        <authorList>
            <person name="Zhao H."/>
        </authorList>
    </citation>
    <scope>NUCLEOTIDE SEQUENCE</scope>
    <source>
        <strain evidence="1">BeijingLab</strain>
    </source>
</reference>
<sequence length="128" mass="15097">MDNALILFHVEYNWDQCPNNIQSQHTLIERRTFLKEVALELVKPHISRRIRMENISSDLKFLMKRFVPAPVPVAETGPRGFCAICPRRKNRRSKKPCTPCKQLLCTEHVKYMSSVCFERHIRVDLMDE</sequence>
<evidence type="ECO:0000313" key="1">
    <source>
        <dbReference type="EMBL" id="KAJ8731709.1"/>
    </source>
</evidence>
<accession>A0ACC2R2I6</accession>
<evidence type="ECO:0000313" key="2">
    <source>
        <dbReference type="Proteomes" id="UP001231649"/>
    </source>
</evidence>
<organism evidence="1 2">
    <name type="scientific">Mythimna loreyi</name>
    <dbReference type="NCBI Taxonomy" id="667449"/>
    <lineage>
        <taxon>Eukaryota</taxon>
        <taxon>Metazoa</taxon>
        <taxon>Ecdysozoa</taxon>
        <taxon>Arthropoda</taxon>
        <taxon>Hexapoda</taxon>
        <taxon>Insecta</taxon>
        <taxon>Pterygota</taxon>
        <taxon>Neoptera</taxon>
        <taxon>Endopterygota</taxon>
        <taxon>Lepidoptera</taxon>
        <taxon>Glossata</taxon>
        <taxon>Ditrysia</taxon>
        <taxon>Noctuoidea</taxon>
        <taxon>Noctuidae</taxon>
        <taxon>Noctuinae</taxon>
        <taxon>Hadenini</taxon>
        <taxon>Mythimna</taxon>
    </lineage>
</organism>
<proteinExistence type="predicted"/>